<feature type="region of interest" description="Disordered" evidence="1">
    <location>
        <begin position="1"/>
        <end position="35"/>
    </location>
</feature>
<evidence type="ECO:0000256" key="1">
    <source>
        <dbReference type="SAM" id="MobiDB-lite"/>
    </source>
</evidence>
<dbReference type="Proteomes" id="UP000217182">
    <property type="component" value="Chromosome"/>
</dbReference>
<evidence type="ECO:0000313" key="2">
    <source>
        <dbReference type="EMBL" id="ATA18655.1"/>
    </source>
</evidence>
<protein>
    <submittedName>
        <fullName evidence="2">Uncharacterized protein</fullName>
    </submittedName>
</protein>
<sequence>MVDRLAPHPGPLPKGEGAQGLASDKDWPGRFPLPKGEGKVLDIGTVGSLSPKVRGRFWILARPVPSPQG</sequence>
<name>A0A250AXT9_9GAMM</name>
<evidence type="ECO:0000313" key="3">
    <source>
        <dbReference type="Proteomes" id="UP000217182"/>
    </source>
</evidence>
<keyword evidence="3" id="KW-1185">Reference proteome</keyword>
<dbReference type="EMBL" id="CP014136">
    <property type="protein sequence ID" value="ATA18655.1"/>
    <property type="molecule type" value="Genomic_DNA"/>
</dbReference>
<organism evidence="2 3">
    <name type="scientific">Gibbsiella quercinecans</name>
    <dbReference type="NCBI Taxonomy" id="929813"/>
    <lineage>
        <taxon>Bacteria</taxon>
        <taxon>Pseudomonadati</taxon>
        <taxon>Pseudomonadota</taxon>
        <taxon>Gammaproteobacteria</taxon>
        <taxon>Enterobacterales</taxon>
        <taxon>Yersiniaceae</taxon>
        <taxon>Gibbsiella</taxon>
    </lineage>
</organism>
<dbReference type="KEGG" id="gqu:AWC35_04445"/>
<gene>
    <name evidence="2" type="ORF">AWC35_04445</name>
</gene>
<reference evidence="2 3" key="1">
    <citation type="submission" date="2016-01" db="EMBL/GenBank/DDBJ databases">
        <authorList>
            <person name="Oliw E.H."/>
        </authorList>
    </citation>
    <scope>NUCLEOTIDE SEQUENCE [LARGE SCALE GENOMIC DNA]</scope>
    <source>
        <strain evidence="2 3">FRB97</strain>
    </source>
</reference>
<dbReference type="AlphaFoldDB" id="A0A250AXT9"/>
<accession>A0A250AXT9</accession>
<proteinExistence type="predicted"/>